<feature type="transmembrane region" description="Helical" evidence="1">
    <location>
        <begin position="104"/>
        <end position="124"/>
    </location>
</feature>
<feature type="transmembrane region" description="Helical" evidence="1">
    <location>
        <begin position="188"/>
        <end position="204"/>
    </location>
</feature>
<keyword evidence="3" id="KW-1185">Reference proteome</keyword>
<keyword evidence="1" id="KW-0812">Transmembrane</keyword>
<keyword evidence="1" id="KW-0472">Membrane</keyword>
<feature type="transmembrane region" description="Helical" evidence="1">
    <location>
        <begin position="55"/>
        <end position="75"/>
    </location>
</feature>
<gene>
    <name evidence="2" type="ORF">DYH56_11755</name>
</gene>
<dbReference type="RefSeq" id="WP_114643069.1">
    <property type="nucleotide sequence ID" value="NZ_JAACIO010000022.1"/>
</dbReference>
<protein>
    <recommendedName>
        <fullName evidence="4">ABC transporter permease</fullName>
    </recommendedName>
</protein>
<comment type="caution">
    <text evidence="2">The sequence shown here is derived from an EMBL/GenBank/DDBJ whole genome shotgun (WGS) entry which is preliminary data.</text>
</comment>
<accession>A0ABX9KFE8</accession>
<feature type="transmembrane region" description="Helical" evidence="1">
    <location>
        <begin position="224"/>
        <end position="245"/>
    </location>
</feature>
<proteinExistence type="predicted"/>
<organism evidence="2 3">
    <name type="scientific">Psychrilyobacter piezotolerans</name>
    <dbReference type="NCBI Taxonomy" id="2293438"/>
    <lineage>
        <taxon>Bacteria</taxon>
        <taxon>Fusobacteriati</taxon>
        <taxon>Fusobacteriota</taxon>
        <taxon>Fusobacteriia</taxon>
        <taxon>Fusobacteriales</taxon>
        <taxon>Fusobacteriaceae</taxon>
        <taxon>Psychrilyobacter</taxon>
    </lineage>
</organism>
<feature type="transmembrane region" description="Helical" evidence="1">
    <location>
        <begin position="20"/>
        <end position="43"/>
    </location>
</feature>
<keyword evidence="1" id="KW-1133">Transmembrane helix</keyword>
<evidence type="ECO:0000256" key="1">
    <source>
        <dbReference type="SAM" id="Phobius"/>
    </source>
</evidence>
<reference evidence="2 3" key="1">
    <citation type="submission" date="2018-08" db="EMBL/GenBank/DDBJ databases">
        <title>Draft genome sequence of Psychrilyobacter sp. strain SD5 isolated from Black Sea water.</title>
        <authorList>
            <person name="Yadav S."/>
            <person name="Villanueva L."/>
            <person name="Damste J.S.S."/>
        </authorList>
    </citation>
    <scope>NUCLEOTIDE SEQUENCE [LARGE SCALE GENOMIC DNA]</scope>
    <source>
        <strain evidence="2 3">SD5</strain>
    </source>
</reference>
<feature type="transmembrane region" description="Helical" evidence="1">
    <location>
        <begin position="162"/>
        <end position="181"/>
    </location>
</feature>
<evidence type="ECO:0008006" key="4">
    <source>
        <dbReference type="Google" id="ProtNLM"/>
    </source>
</evidence>
<name>A0ABX9KFE8_9FUSO</name>
<sequence length="250" mass="28214">MKKVLTIGKYTLKENISNKVFNGILYFGVLSIFLTTLLDEVALYEGGRVIRDGGLFLTEILIMLITVYISSTYVIKAVAEKSIYLVLTKAVTKSKYIMGLNLGMIYSVFCNVFVMGGILGLVLYTKGEFDWWYIRALFFIGLKLSIVSSLGIFFSIISDSFVTSTIFTLFAYILGHGVMEIKALSEKLNGSVFQWILDLLYIILPKFNLLNYRDYLKPADTDYLLIIGYAAVYITCVVVATNIAFEKKRL</sequence>
<dbReference type="EMBL" id="QUAJ01000022">
    <property type="protein sequence ID" value="REI40240.1"/>
    <property type="molecule type" value="Genomic_DNA"/>
</dbReference>
<evidence type="ECO:0000313" key="2">
    <source>
        <dbReference type="EMBL" id="REI40240.1"/>
    </source>
</evidence>
<evidence type="ECO:0000313" key="3">
    <source>
        <dbReference type="Proteomes" id="UP000263486"/>
    </source>
</evidence>
<feature type="transmembrane region" description="Helical" evidence="1">
    <location>
        <begin position="136"/>
        <end position="156"/>
    </location>
</feature>
<dbReference type="Proteomes" id="UP000263486">
    <property type="component" value="Unassembled WGS sequence"/>
</dbReference>